<dbReference type="GO" id="GO:0005737">
    <property type="term" value="C:cytoplasm"/>
    <property type="evidence" value="ECO:0007669"/>
    <property type="project" value="TreeGrafter"/>
</dbReference>
<gene>
    <name evidence="3" type="ORF">CM19_10280</name>
</gene>
<dbReference type="SUPFAM" id="SSF82544">
    <property type="entry name" value="GckA/TtuD-like"/>
    <property type="match status" value="1"/>
</dbReference>
<dbReference type="InterPro" id="IPR038614">
    <property type="entry name" value="GK_N_sf"/>
</dbReference>
<sequence length="393" mass="43219">MIRQILRLADPYTALSKKISLSRNSIKIENFELNFTRPLIIAVGKASYKMAKFFLDRVKPVQSLVVSPYGTKIDLDSNVIYAGHPQVDENSIKAGEMAEKLLKEEDYDVLFFLLSGGASALMEVPVISLNEYRKINDILIKSGLGIKNINIVRKHLSKLKGGKLAMMSKAPVVSLIISDVPGNNLDTIGSGYTVADSSTVVDASKILNQMDLSQYSNFLIESPKQVNSFNFIVLDNMDVLKGLRDFLPNPLLLTSEVSGEAKDLGKFLASIHNSINDYKLPFEAGTILIGGEPEVTISGKSGKGGRNGEVALSFLKNIRKKKDFTLYAIATDGIDGNSEYAGCILKDIDIPEEEINAHLKQHSSYELLEKYSLTVNTGPTYTNVNNIYILIES</sequence>
<feature type="domain" description="MOFRL" evidence="1">
    <location>
        <begin position="287"/>
        <end position="386"/>
    </location>
</feature>
<dbReference type="PANTHER" id="PTHR12227">
    <property type="entry name" value="GLYCERATE KINASE"/>
    <property type="match status" value="1"/>
</dbReference>
<keyword evidence="4" id="KW-1185">Reference proteome</keyword>
<dbReference type="PANTHER" id="PTHR12227:SF0">
    <property type="entry name" value="GLYCERATE KINASE"/>
    <property type="match status" value="1"/>
</dbReference>
<dbReference type="GO" id="GO:0008887">
    <property type="term" value="F:glycerate kinase activity"/>
    <property type="evidence" value="ECO:0007669"/>
    <property type="project" value="InterPro"/>
</dbReference>
<reference evidence="3 4" key="1">
    <citation type="submission" date="2014-03" db="EMBL/GenBank/DDBJ databases">
        <title>Draft genome sequence of the novel thermoacidophilic archaea Acidianus copahuensis ALE1 strain, isolated from Copahue volcanic area in Neuquen Argentina.</title>
        <authorList>
            <person name="Urbieta M.S."/>
            <person name="Rascovan N."/>
            <person name="Castro C."/>
            <person name="Revale S."/>
            <person name="Giaveno M.A."/>
            <person name="Vazquez M.P."/>
            <person name="Donati E.R."/>
        </authorList>
    </citation>
    <scope>NUCLEOTIDE SEQUENCE [LARGE SCALE GENOMIC DNA]</scope>
    <source>
        <strain evidence="3 4">ALE1</strain>
    </source>
</reference>
<name>A0A031LK70_9CREN</name>
<dbReference type="AlphaFoldDB" id="A0A031LK70"/>
<accession>A0A031LK70</accession>
<dbReference type="Proteomes" id="UP000024332">
    <property type="component" value="Unassembled WGS sequence"/>
</dbReference>
<comment type="caution">
    <text evidence="3">The sequence shown here is derived from an EMBL/GenBank/DDBJ whole genome shotgun (WGS) entry which is preliminary data.</text>
</comment>
<dbReference type="InterPro" id="IPR053656">
    <property type="entry name" value="Glycerate_kinase-1"/>
</dbReference>
<dbReference type="Pfam" id="PF13660">
    <property type="entry name" value="DUF4147"/>
    <property type="match status" value="1"/>
</dbReference>
<evidence type="ECO:0000259" key="2">
    <source>
        <dbReference type="Pfam" id="PF13660"/>
    </source>
</evidence>
<dbReference type="NCBIfam" id="NF041176">
    <property type="entry name" value="GlyK_Thmprot"/>
    <property type="match status" value="1"/>
</dbReference>
<dbReference type="Pfam" id="PF05161">
    <property type="entry name" value="MOFRL"/>
    <property type="match status" value="1"/>
</dbReference>
<dbReference type="InterPro" id="IPR039760">
    <property type="entry name" value="MOFRL_protein"/>
</dbReference>
<keyword evidence="3" id="KW-0418">Kinase</keyword>
<dbReference type="InterPro" id="IPR037035">
    <property type="entry name" value="GK-like_C_sf"/>
</dbReference>
<evidence type="ECO:0000313" key="3">
    <source>
        <dbReference type="EMBL" id="EZQ03203.1"/>
    </source>
</evidence>
<dbReference type="Gene3D" id="3.40.1480.10">
    <property type="entry name" value="MOFRL domain"/>
    <property type="match status" value="1"/>
</dbReference>
<dbReference type="STRING" id="1160895.CM19_10280"/>
<organism evidence="3 4">
    <name type="scientific">Candidatus Acidianus copahuensis</name>
    <dbReference type="NCBI Taxonomy" id="1160895"/>
    <lineage>
        <taxon>Archaea</taxon>
        <taxon>Thermoproteota</taxon>
        <taxon>Thermoprotei</taxon>
        <taxon>Sulfolobales</taxon>
        <taxon>Sulfolobaceae</taxon>
        <taxon>Acidianus</taxon>
    </lineage>
</organism>
<keyword evidence="3" id="KW-0808">Transferase</keyword>
<protein>
    <submittedName>
        <fullName evidence="3">Glycerate kinase</fullName>
    </submittedName>
</protein>
<proteinExistence type="predicted"/>
<dbReference type="EMBL" id="JFZT01000048">
    <property type="protein sequence ID" value="EZQ03203.1"/>
    <property type="molecule type" value="Genomic_DNA"/>
</dbReference>
<dbReference type="InterPro" id="IPR007835">
    <property type="entry name" value="MOFRL"/>
</dbReference>
<evidence type="ECO:0000313" key="4">
    <source>
        <dbReference type="Proteomes" id="UP000024332"/>
    </source>
</evidence>
<evidence type="ECO:0000259" key="1">
    <source>
        <dbReference type="Pfam" id="PF05161"/>
    </source>
</evidence>
<feature type="domain" description="MOFRL-associated" evidence="2">
    <location>
        <begin position="2"/>
        <end position="214"/>
    </location>
</feature>
<dbReference type="InterPro" id="IPR025286">
    <property type="entry name" value="MOFRL_assoc_dom"/>
</dbReference>
<dbReference type="Gene3D" id="3.40.50.10180">
    <property type="entry name" value="Glycerate kinase, MOFRL-like N-terminal domain"/>
    <property type="match status" value="1"/>
</dbReference>